<protein>
    <submittedName>
        <fullName evidence="1">Uncharacterized protein</fullName>
    </submittedName>
</protein>
<accession>B4MFE0</accession>
<dbReference type="KEGG" id="dvi:6636421"/>
<dbReference type="InParanoid" id="B4MFE0"/>
<dbReference type="HOGENOM" id="CLU_1074674_0_0_1"/>
<dbReference type="SMR" id="B4MFE0"/>
<dbReference type="AlphaFoldDB" id="B4MFE0"/>
<dbReference type="STRING" id="7244.B4MFE0"/>
<sequence>MNKILGNWYVAGECRAPGLLSPVESEILSASDKVEFGEEEPDLDLAYDQLEAIKRRLKQLQANLIYPPADPCELTGTSRTASEDNGSLTDNQVMLQQLRRSNSKLRCQLRLQAQHLQSSRKHLRLLEDMRCQLGNRLRQMSAQLDEFEQFKRSAQHQAGLCIERNEQIKATKIDKQNFLTQLSKLNIHYTNHMRLMAPLRCHNQLRYDLSLDLILTRIFLHALFGNMVEDWKFCIRRLKKNCRGVRLRMLPPTDFPPIWPWRD</sequence>
<dbReference type="InterPro" id="IPR031883">
    <property type="entry name" value="DUF4763"/>
</dbReference>
<dbReference type="Proteomes" id="UP000008792">
    <property type="component" value="Unassembled WGS sequence"/>
</dbReference>
<name>B4MFE0_DROVI</name>
<evidence type="ECO:0000313" key="2">
    <source>
        <dbReference type="Proteomes" id="UP000008792"/>
    </source>
</evidence>
<dbReference type="EMBL" id="CH940667">
    <property type="protein sequence ID" value="EDW57309.2"/>
    <property type="molecule type" value="Genomic_DNA"/>
</dbReference>
<dbReference type="OrthoDB" id="7864818at2759"/>
<organism evidence="1 2">
    <name type="scientific">Drosophila virilis</name>
    <name type="common">Fruit fly</name>
    <dbReference type="NCBI Taxonomy" id="7244"/>
    <lineage>
        <taxon>Eukaryota</taxon>
        <taxon>Metazoa</taxon>
        <taxon>Ecdysozoa</taxon>
        <taxon>Arthropoda</taxon>
        <taxon>Hexapoda</taxon>
        <taxon>Insecta</taxon>
        <taxon>Pterygota</taxon>
        <taxon>Neoptera</taxon>
        <taxon>Endopterygota</taxon>
        <taxon>Diptera</taxon>
        <taxon>Brachycera</taxon>
        <taxon>Muscomorpha</taxon>
        <taxon>Ephydroidea</taxon>
        <taxon>Drosophilidae</taxon>
        <taxon>Drosophila</taxon>
    </lineage>
</organism>
<proteinExistence type="predicted"/>
<gene>
    <name evidence="1" type="primary">Dvir\GJ14947</name>
    <name evidence="1" type="ORF">Dvir_GJ14947</name>
</gene>
<evidence type="ECO:0000313" key="1">
    <source>
        <dbReference type="EMBL" id="EDW57309.2"/>
    </source>
</evidence>
<reference evidence="1 2" key="1">
    <citation type="journal article" date="2007" name="Nature">
        <title>Evolution of genes and genomes on the Drosophila phylogeny.</title>
        <authorList>
            <consortium name="Drosophila 12 Genomes Consortium"/>
            <person name="Clark A.G."/>
            <person name="Eisen M.B."/>
            <person name="Smith D.R."/>
            <person name="Bergman C.M."/>
            <person name="Oliver B."/>
            <person name="Markow T.A."/>
            <person name="Kaufman T.C."/>
            <person name="Kellis M."/>
            <person name="Gelbart W."/>
            <person name="Iyer V.N."/>
            <person name="Pollard D.A."/>
            <person name="Sackton T.B."/>
            <person name="Larracuente A.M."/>
            <person name="Singh N.D."/>
            <person name="Abad J.P."/>
            <person name="Abt D.N."/>
            <person name="Adryan B."/>
            <person name="Aguade M."/>
            <person name="Akashi H."/>
            <person name="Anderson W.W."/>
            <person name="Aquadro C.F."/>
            <person name="Ardell D.H."/>
            <person name="Arguello R."/>
            <person name="Artieri C.G."/>
            <person name="Barbash D.A."/>
            <person name="Barker D."/>
            <person name="Barsanti P."/>
            <person name="Batterham P."/>
            <person name="Batzoglou S."/>
            <person name="Begun D."/>
            <person name="Bhutkar A."/>
            <person name="Blanco E."/>
            <person name="Bosak S.A."/>
            <person name="Bradley R.K."/>
            <person name="Brand A.D."/>
            <person name="Brent M.R."/>
            <person name="Brooks A.N."/>
            <person name="Brown R.H."/>
            <person name="Butlin R.K."/>
            <person name="Caggese C."/>
            <person name="Calvi B.R."/>
            <person name="Bernardo de Carvalho A."/>
            <person name="Caspi A."/>
            <person name="Castrezana S."/>
            <person name="Celniker S.E."/>
            <person name="Chang J.L."/>
            <person name="Chapple C."/>
            <person name="Chatterji S."/>
            <person name="Chinwalla A."/>
            <person name="Civetta A."/>
            <person name="Clifton S.W."/>
            <person name="Comeron J.M."/>
            <person name="Costello J.C."/>
            <person name="Coyne J.A."/>
            <person name="Daub J."/>
            <person name="David R.G."/>
            <person name="Delcher A.L."/>
            <person name="Delehaunty K."/>
            <person name="Do C.B."/>
            <person name="Ebling H."/>
            <person name="Edwards K."/>
            <person name="Eickbush T."/>
            <person name="Evans J.D."/>
            <person name="Filipski A."/>
            <person name="Findeiss S."/>
            <person name="Freyhult E."/>
            <person name="Fulton L."/>
            <person name="Fulton R."/>
            <person name="Garcia A.C."/>
            <person name="Gardiner A."/>
            <person name="Garfield D.A."/>
            <person name="Garvin B.E."/>
            <person name="Gibson G."/>
            <person name="Gilbert D."/>
            <person name="Gnerre S."/>
            <person name="Godfrey J."/>
            <person name="Good R."/>
            <person name="Gotea V."/>
            <person name="Gravely B."/>
            <person name="Greenberg A.J."/>
            <person name="Griffiths-Jones S."/>
            <person name="Gross S."/>
            <person name="Guigo R."/>
            <person name="Gustafson E.A."/>
            <person name="Haerty W."/>
            <person name="Hahn M.W."/>
            <person name="Halligan D.L."/>
            <person name="Halpern A.L."/>
            <person name="Halter G.M."/>
            <person name="Han M.V."/>
            <person name="Heger A."/>
            <person name="Hillier L."/>
            <person name="Hinrichs A.S."/>
            <person name="Holmes I."/>
            <person name="Hoskins R.A."/>
            <person name="Hubisz M.J."/>
            <person name="Hultmark D."/>
            <person name="Huntley M.A."/>
            <person name="Jaffe D.B."/>
            <person name="Jagadeeshan S."/>
            <person name="Jeck W.R."/>
            <person name="Johnson J."/>
            <person name="Jones C.D."/>
            <person name="Jordan W.C."/>
            <person name="Karpen G.H."/>
            <person name="Kataoka E."/>
            <person name="Keightley P.D."/>
            <person name="Kheradpour P."/>
            <person name="Kirkness E.F."/>
            <person name="Koerich L.B."/>
            <person name="Kristiansen K."/>
            <person name="Kudrna D."/>
            <person name="Kulathinal R.J."/>
            <person name="Kumar S."/>
            <person name="Kwok R."/>
            <person name="Lander E."/>
            <person name="Langley C.H."/>
            <person name="Lapoint R."/>
            <person name="Lazzaro B.P."/>
            <person name="Lee S.J."/>
            <person name="Levesque L."/>
            <person name="Li R."/>
            <person name="Lin C.F."/>
            <person name="Lin M.F."/>
            <person name="Lindblad-Toh K."/>
            <person name="Llopart A."/>
            <person name="Long M."/>
            <person name="Low L."/>
            <person name="Lozovsky E."/>
            <person name="Lu J."/>
            <person name="Luo M."/>
            <person name="Machado C.A."/>
            <person name="Makalowski W."/>
            <person name="Marzo M."/>
            <person name="Matsuda M."/>
            <person name="Matzkin L."/>
            <person name="McAllister B."/>
            <person name="McBride C.S."/>
            <person name="McKernan B."/>
            <person name="McKernan K."/>
            <person name="Mendez-Lago M."/>
            <person name="Minx P."/>
            <person name="Mollenhauer M.U."/>
            <person name="Montooth K."/>
            <person name="Mount S.M."/>
            <person name="Mu X."/>
            <person name="Myers E."/>
            <person name="Negre B."/>
            <person name="Newfeld S."/>
            <person name="Nielsen R."/>
            <person name="Noor M.A."/>
            <person name="O'Grady P."/>
            <person name="Pachter L."/>
            <person name="Papaceit M."/>
            <person name="Parisi M.J."/>
            <person name="Parisi M."/>
            <person name="Parts L."/>
            <person name="Pedersen J.S."/>
            <person name="Pesole G."/>
            <person name="Phillippy A.M."/>
            <person name="Ponting C.P."/>
            <person name="Pop M."/>
            <person name="Porcelli D."/>
            <person name="Powell J.R."/>
            <person name="Prohaska S."/>
            <person name="Pruitt K."/>
            <person name="Puig M."/>
            <person name="Quesneville H."/>
            <person name="Ram K.R."/>
            <person name="Rand D."/>
            <person name="Rasmussen M.D."/>
            <person name="Reed L.K."/>
            <person name="Reenan R."/>
            <person name="Reily A."/>
            <person name="Remington K.A."/>
            <person name="Rieger T.T."/>
            <person name="Ritchie M.G."/>
            <person name="Robin C."/>
            <person name="Rogers Y.H."/>
            <person name="Rohde C."/>
            <person name="Rozas J."/>
            <person name="Rubenfield M.J."/>
            <person name="Ruiz A."/>
            <person name="Russo S."/>
            <person name="Salzberg S.L."/>
            <person name="Sanchez-Gracia A."/>
            <person name="Saranga D.J."/>
            <person name="Sato H."/>
            <person name="Schaeffer S.W."/>
            <person name="Schatz M.C."/>
            <person name="Schlenke T."/>
            <person name="Schwartz R."/>
            <person name="Segarra C."/>
            <person name="Singh R.S."/>
            <person name="Sirot L."/>
            <person name="Sirota M."/>
            <person name="Sisneros N.B."/>
            <person name="Smith C.D."/>
            <person name="Smith T.F."/>
            <person name="Spieth J."/>
            <person name="Stage D.E."/>
            <person name="Stark A."/>
            <person name="Stephan W."/>
            <person name="Strausberg R.L."/>
            <person name="Strempel S."/>
            <person name="Sturgill D."/>
            <person name="Sutton G."/>
            <person name="Sutton G.G."/>
            <person name="Tao W."/>
            <person name="Teichmann S."/>
            <person name="Tobari Y.N."/>
            <person name="Tomimura Y."/>
            <person name="Tsolas J.M."/>
            <person name="Valente V.L."/>
            <person name="Venter E."/>
            <person name="Venter J.C."/>
            <person name="Vicario S."/>
            <person name="Vieira F.G."/>
            <person name="Vilella A.J."/>
            <person name="Villasante A."/>
            <person name="Walenz B."/>
            <person name="Wang J."/>
            <person name="Wasserman M."/>
            <person name="Watts T."/>
            <person name="Wilson D."/>
            <person name="Wilson R.K."/>
            <person name="Wing R.A."/>
            <person name="Wolfner M.F."/>
            <person name="Wong A."/>
            <person name="Wong G.K."/>
            <person name="Wu C.I."/>
            <person name="Wu G."/>
            <person name="Yamamoto D."/>
            <person name="Yang H.P."/>
            <person name="Yang S.P."/>
            <person name="Yorke J.A."/>
            <person name="Yoshida K."/>
            <person name="Zdobnov E."/>
            <person name="Zhang P."/>
            <person name="Zhang Y."/>
            <person name="Zimin A.V."/>
            <person name="Baldwin J."/>
            <person name="Abdouelleil A."/>
            <person name="Abdulkadir J."/>
            <person name="Abebe A."/>
            <person name="Abera B."/>
            <person name="Abreu J."/>
            <person name="Acer S.C."/>
            <person name="Aftuck L."/>
            <person name="Alexander A."/>
            <person name="An P."/>
            <person name="Anderson E."/>
            <person name="Anderson S."/>
            <person name="Arachi H."/>
            <person name="Azer M."/>
            <person name="Bachantsang P."/>
            <person name="Barry A."/>
            <person name="Bayul T."/>
            <person name="Berlin A."/>
            <person name="Bessette D."/>
            <person name="Bloom T."/>
            <person name="Blye J."/>
            <person name="Boguslavskiy L."/>
            <person name="Bonnet C."/>
            <person name="Boukhgalter B."/>
            <person name="Bourzgui I."/>
            <person name="Brown A."/>
            <person name="Cahill P."/>
            <person name="Channer S."/>
            <person name="Cheshatsang Y."/>
            <person name="Chuda L."/>
            <person name="Citroen M."/>
            <person name="Collymore A."/>
            <person name="Cooke P."/>
            <person name="Costello M."/>
            <person name="D'Aco K."/>
            <person name="Daza R."/>
            <person name="De Haan G."/>
            <person name="DeGray S."/>
            <person name="DeMaso C."/>
            <person name="Dhargay N."/>
            <person name="Dooley K."/>
            <person name="Dooley E."/>
            <person name="Doricent M."/>
            <person name="Dorje P."/>
            <person name="Dorjee K."/>
            <person name="Dupes A."/>
            <person name="Elong R."/>
            <person name="Falk J."/>
            <person name="Farina A."/>
            <person name="Faro S."/>
            <person name="Ferguson D."/>
            <person name="Fisher S."/>
            <person name="Foley C.D."/>
            <person name="Franke A."/>
            <person name="Friedrich D."/>
            <person name="Gadbois L."/>
            <person name="Gearin G."/>
            <person name="Gearin C.R."/>
            <person name="Giannoukos G."/>
            <person name="Goode T."/>
            <person name="Graham J."/>
            <person name="Grandbois E."/>
            <person name="Grewal S."/>
            <person name="Gyaltsen K."/>
            <person name="Hafez N."/>
            <person name="Hagos B."/>
            <person name="Hall J."/>
            <person name="Henson C."/>
            <person name="Hollinger A."/>
            <person name="Honan T."/>
            <person name="Huard M.D."/>
            <person name="Hughes L."/>
            <person name="Hurhula B."/>
            <person name="Husby M.E."/>
            <person name="Kamat A."/>
            <person name="Kanga B."/>
            <person name="Kashin S."/>
            <person name="Khazanovich D."/>
            <person name="Kisner P."/>
            <person name="Lance K."/>
            <person name="Lara M."/>
            <person name="Lee W."/>
            <person name="Lennon N."/>
            <person name="Letendre F."/>
            <person name="LeVine R."/>
            <person name="Lipovsky A."/>
            <person name="Liu X."/>
            <person name="Liu J."/>
            <person name="Liu S."/>
            <person name="Lokyitsang T."/>
            <person name="Lokyitsang Y."/>
            <person name="Lubonja R."/>
            <person name="Lui A."/>
            <person name="MacDonald P."/>
            <person name="Magnisalis V."/>
            <person name="Maru K."/>
            <person name="Matthews C."/>
            <person name="McCusker W."/>
            <person name="McDonough S."/>
            <person name="Mehta T."/>
            <person name="Meldrim J."/>
            <person name="Meneus L."/>
            <person name="Mihai O."/>
            <person name="Mihalev A."/>
            <person name="Mihova T."/>
            <person name="Mittelman R."/>
            <person name="Mlenga V."/>
            <person name="Montmayeur A."/>
            <person name="Mulrain L."/>
            <person name="Navidi A."/>
            <person name="Naylor J."/>
            <person name="Negash T."/>
            <person name="Nguyen T."/>
            <person name="Nguyen N."/>
            <person name="Nicol R."/>
            <person name="Norbu C."/>
            <person name="Norbu N."/>
            <person name="Novod N."/>
            <person name="O'Neill B."/>
            <person name="Osman S."/>
            <person name="Markiewicz E."/>
            <person name="Oyono O.L."/>
            <person name="Patti C."/>
            <person name="Phunkhang P."/>
            <person name="Pierre F."/>
            <person name="Priest M."/>
            <person name="Raghuraman S."/>
            <person name="Rege F."/>
            <person name="Reyes R."/>
            <person name="Rise C."/>
            <person name="Rogov P."/>
            <person name="Ross K."/>
            <person name="Ryan E."/>
            <person name="Settipalli S."/>
            <person name="Shea T."/>
            <person name="Sherpa N."/>
            <person name="Shi L."/>
            <person name="Shih D."/>
            <person name="Sparrow T."/>
            <person name="Spaulding J."/>
            <person name="Stalker J."/>
            <person name="Stange-Thomann N."/>
            <person name="Stavropoulos S."/>
            <person name="Stone C."/>
            <person name="Strader C."/>
            <person name="Tesfaye S."/>
            <person name="Thomson T."/>
            <person name="Thoulutsang Y."/>
            <person name="Thoulutsang D."/>
            <person name="Topham K."/>
            <person name="Topping I."/>
            <person name="Tsamla T."/>
            <person name="Vassiliev H."/>
            <person name="Vo A."/>
            <person name="Wangchuk T."/>
            <person name="Wangdi T."/>
            <person name="Weiand M."/>
            <person name="Wilkinson J."/>
            <person name="Wilson A."/>
            <person name="Yadav S."/>
            <person name="Young G."/>
            <person name="Yu Q."/>
            <person name="Zembek L."/>
            <person name="Zhong D."/>
            <person name="Zimmer A."/>
            <person name="Zwirko Z."/>
            <person name="Jaffe D.B."/>
            <person name="Alvarez P."/>
            <person name="Brockman W."/>
            <person name="Butler J."/>
            <person name="Chin C."/>
            <person name="Gnerre S."/>
            <person name="Grabherr M."/>
            <person name="Kleber M."/>
            <person name="Mauceli E."/>
            <person name="MacCallum I."/>
        </authorList>
    </citation>
    <scope>NUCLEOTIDE SEQUENCE [LARGE SCALE GENOMIC DNA]</scope>
    <source>
        <strain evidence="2">Tucson 15010-1051.87</strain>
    </source>
</reference>
<keyword evidence="2" id="KW-1185">Reference proteome</keyword>
<dbReference type="Pfam" id="PF15960">
    <property type="entry name" value="DUF4763"/>
    <property type="match status" value="1"/>
</dbReference>
<dbReference type="eggNOG" id="ENOG502TBBV">
    <property type="taxonomic scope" value="Eukaryota"/>
</dbReference>